<dbReference type="EMBL" id="JBIMZQ010000027">
    <property type="protein sequence ID" value="KAL3663527.1"/>
    <property type="molecule type" value="Genomic_DNA"/>
</dbReference>
<evidence type="ECO:0000256" key="1">
    <source>
        <dbReference type="SAM" id="MobiDB-lite"/>
    </source>
</evidence>
<dbReference type="AlphaFoldDB" id="A0ABD3F9K6"/>
<feature type="compositionally biased region" description="Polar residues" evidence="1">
    <location>
        <begin position="50"/>
        <end position="64"/>
    </location>
</feature>
<protein>
    <submittedName>
        <fullName evidence="2">Uncharacterized protein</fullName>
    </submittedName>
</protein>
<evidence type="ECO:0000313" key="2">
    <source>
        <dbReference type="EMBL" id="KAL3663527.1"/>
    </source>
</evidence>
<reference evidence="2 3" key="1">
    <citation type="submission" date="2024-09" db="EMBL/GenBank/DDBJ databases">
        <title>Genome sequencing and assembly of Phytophthora oleae, isolate VK10A, causative agent of rot of olive drupes.</title>
        <authorList>
            <person name="Conti Taguali S."/>
            <person name="Riolo M."/>
            <person name="La Spada F."/>
            <person name="Cacciola S.O."/>
            <person name="Dionisio G."/>
        </authorList>
    </citation>
    <scope>NUCLEOTIDE SEQUENCE [LARGE SCALE GENOMIC DNA]</scope>
    <source>
        <strain evidence="2 3">VK10A</strain>
    </source>
</reference>
<name>A0ABD3F9K6_9STRA</name>
<feature type="compositionally biased region" description="Basic residues" evidence="1">
    <location>
        <begin position="124"/>
        <end position="135"/>
    </location>
</feature>
<evidence type="ECO:0000313" key="3">
    <source>
        <dbReference type="Proteomes" id="UP001632037"/>
    </source>
</evidence>
<keyword evidence="3" id="KW-1185">Reference proteome</keyword>
<organism evidence="2 3">
    <name type="scientific">Phytophthora oleae</name>
    <dbReference type="NCBI Taxonomy" id="2107226"/>
    <lineage>
        <taxon>Eukaryota</taxon>
        <taxon>Sar</taxon>
        <taxon>Stramenopiles</taxon>
        <taxon>Oomycota</taxon>
        <taxon>Peronosporomycetes</taxon>
        <taxon>Peronosporales</taxon>
        <taxon>Peronosporaceae</taxon>
        <taxon>Phytophthora</taxon>
    </lineage>
</organism>
<proteinExistence type="predicted"/>
<accession>A0ABD3F9K6</accession>
<comment type="caution">
    <text evidence="2">The sequence shown here is derived from an EMBL/GenBank/DDBJ whole genome shotgun (WGS) entry which is preliminary data.</text>
</comment>
<gene>
    <name evidence="2" type="ORF">V7S43_011414</name>
</gene>
<sequence length="162" mass="18909">MCLLKLSYRLKELSTTVATLVVDPGFIRVVPPSQTQILVQQNARYERSDNATLSESTDVLSSLSPLAPRRRQSRENQQLQPRASRRIQPWEHQQHQSPAPRQIQSRERHRQVYFSVPPRLLSREHHHQTQHHPKPARTNEMQRLVEGLQREVAVRADLAARR</sequence>
<dbReference type="Proteomes" id="UP001632037">
    <property type="component" value="Unassembled WGS sequence"/>
</dbReference>
<feature type="region of interest" description="Disordered" evidence="1">
    <location>
        <begin position="49"/>
        <end position="138"/>
    </location>
</feature>